<keyword evidence="2" id="KW-1185">Reference proteome</keyword>
<sequence length="76" mass="7607">MQDPTTGLVPEYAPDGGPGTPPAPASDGWADDGAAGYHVLSVGCALDLLGARFASLAAPSPSSACGLRTPSRRWTP</sequence>
<dbReference type="Proteomes" id="UP001348369">
    <property type="component" value="Chromosome"/>
</dbReference>
<evidence type="ECO:0000313" key="1">
    <source>
        <dbReference type="EMBL" id="WSC03441.1"/>
    </source>
</evidence>
<name>A0ACD4ZYZ7_9ACTN</name>
<organism evidence="1 2">
    <name type="scientific">Streptomyces scopuliridis</name>
    <dbReference type="NCBI Taxonomy" id="452529"/>
    <lineage>
        <taxon>Bacteria</taxon>
        <taxon>Bacillati</taxon>
        <taxon>Actinomycetota</taxon>
        <taxon>Actinomycetes</taxon>
        <taxon>Kitasatosporales</taxon>
        <taxon>Streptomycetaceae</taxon>
        <taxon>Streptomyces</taxon>
    </lineage>
</organism>
<dbReference type="EMBL" id="CP109109">
    <property type="protein sequence ID" value="WSC03441.1"/>
    <property type="molecule type" value="Genomic_DNA"/>
</dbReference>
<reference evidence="1" key="1">
    <citation type="submission" date="2022-10" db="EMBL/GenBank/DDBJ databases">
        <title>The complete genomes of actinobacterial strains from the NBC collection.</title>
        <authorList>
            <person name="Joergensen T.S."/>
            <person name="Alvarez Arevalo M."/>
            <person name="Sterndorff E.B."/>
            <person name="Faurdal D."/>
            <person name="Vuksanovic O."/>
            <person name="Mourched A.-S."/>
            <person name="Charusanti P."/>
            <person name="Shaw S."/>
            <person name="Blin K."/>
            <person name="Weber T."/>
        </authorList>
    </citation>
    <scope>NUCLEOTIDE SEQUENCE</scope>
    <source>
        <strain evidence="1">NBC 01771</strain>
    </source>
</reference>
<gene>
    <name evidence="1" type="ORF">OG835_38990</name>
</gene>
<protein>
    <submittedName>
        <fullName evidence="1">Uncharacterized protein</fullName>
    </submittedName>
</protein>
<evidence type="ECO:0000313" key="2">
    <source>
        <dbReference type="Proteomes" id="UP001348369"/>
    </source>
</evidence>
<accession>A0ACD4ZYZ7</accession>
<proteinExistence type="predicted"/>